<dbReference type="Proteomes" id="UP000256763">
    <property type="component" value="Unassembled WGS sequence"/>
</dbReference>
<keyword evidence="3" id="KW-1185">Reference proteome</keyword>
<gene>
    <name evidence="2" type="ORF">CAL65_20140</name>
</gene>
<dbReference type="SUPFAM" id="SSF54427">
    <property type="entry name" value="NTF2-like"/>
    <property type="match status" value="1"/>
</dbReference>
<dbReference type="OrthoDB" id="129343at2"/>
<evidence type="ECO:0000313" key="3">
    <source>
        <dbReference type="Proteomes" id="UP000256763"/>
    </source>
</evidence>
<dbReference type="InterPro" id="IPR032710">
    <property type="entry name" value="NTF2-like_dom_sf"/>
</dbReference>
<dbReference type="AlphaFoldDB" id="A0A3E0WIK6"/>
<organism evidence="2 3">
    <name type="scientific">Alkalilimnicola ehrlichii</name>
    <dbReference type="NCBI Taxonomy" id="351052"/>
    <lineage>
        <taxon>Bacteria</taxon>
        <taxon>Pseudomonadati</taxon>
        <taxon>Pseudomonadota</taxon>
        <taxon>Gammaproteobacteria</taxon>
        <taxon>Chromatiales</taxon>
        <taxon>Ectothiorhodospiraceae</taxon>
        <taxon>Alkalilimnicola</taxon>
    </lineage>
</organism>
<dbReference type="InterPro" id="IPR037401">
    <property type="entry name" value="SnoaL-like"/>
</dbReference>
<reference evidence="3" key="1">
    <citation type="submission" date="2017-05" db="EMBL/GenBank/DDBJ databases">
        <authorList>
            <person name="Sharma S."/>
            <person name="Sidhu C."/>
            <person name="Pinnaka A.K."/>
        </authorList>
    </citation>
    <scope>NUCLEOTIDE SEQUENCE [LARGE SCALE GENOMIC DNA]</scope>
    <source>
        <strain evidence="3">AK93</strain>
    </source>
</reference>
<sequence>MCYLLSKLPAAKRLTSRKSQPDGALMKHTEQFLREFNEAWAREDAAAILAAVTDDIRFRMANEAGVGSKEDFAKVLNDMQGSGNTFELAIDRVIVGDGQAAVNGEMRMTDTSGQKKIYAFCDIYTLRGDKISEMMAYVMEKAAS</sequence>
<dbReference type="Gene3D" id="3.10.450.50">
    <property type="match status" value="1"/>
</dbReference>
<dbReference type="Pfam" id="PF12680">
    <property type="entry name" value="SnoaL_2"/>
    <property type="match status" value="1"/>
</dbReference>
<proteinExistence type="predicted"/>
<evidence type="ECO:0000313" key="2">
    <source>
        <dbReference type="EMBL" id="RFA32279.1"/>
    </source>
</evidence>
<name>A0A3E0WIK6_9GAMM</name>
<feature type="domain" description="SnoaL-like" evidence="1">
    <location>
        <begin position="34"/>
        <end position="134"/>
    </location>
</feature>
<protein>
    <recommendedName>
        <fullName evidence="1">SnoaL-like domain-containing protein</fullName>
    </recommendedName>
</protein>
<accession>A0A3E0WIK6</accession>
<comment type="caution">
    <text evidence="2">The sequence shown here is derived from an EMBL/GenBank/DDBJ whole genome shotgun (WGS) entry which is preliminary data.</text>
</comment>
<dbReference type="EMBL" id="NFZW01000032">
    <property type="protein sequence ID" value="RFA32279.1"/>
    <property type="molecule type" value="Genomic_DNA"/>
</dbReference>
<evidence type="ECO:0000259" key="1">
    <source>
        <dbReference type="Pfam" id="PF12680"/>
    </source>
</evidence>